<dbReference type="PANTHER" id="PTHR30461:SF23">
    <property type="entry name" value="DNA RECOMBINASE-RELATED"/>
    <property type="match status" value="1"/>
</dbReference>
<keyword evidence="4" id="KW-1185">Reference proteome</keyword>
<evidence type="ECO:0000259" key="2">
    <source>
        <dbReference type="PROSITE" id="PS51737"/>
    </source>
</evidence>
<feature type="domain" description="Resolvase/invertase-type recombinase catalytic" evidence="1">
    <location>
        <begin position="4"/>
        <end position="153"/>
    </location>
</feature>
<name>A0A852W1T6_PSEA5</name>
<dbReference type="InterPro" id="IPR011109">
    <property type="entry name" value="DNA_bind_recombinase_dom"/>
</dbReference>
<dbReference type="RefSeq" id="WP_179760210.1">
    <property type="nucleotide sequence ID" value="NZ_BAAAJZ010000005.1"/>
</dbReference>
<dbReference type="InterPro" id="IPR038109">
    <property type="entry name" value="DNA_bind_recomb_sf"/>
</dbReference>
<evidence type="ECO:0000259" key="1">
    <source>
        <dbReference type="PROSITE" id="PS51736"/>
    </source>
</evidence>
<sequence>MTERAGVYARISEDPRATELGVTRQRDDALALVGLRGWQHVGTWQDNDIAVLSGDAHRPGYAAMMAAVERGEVTRIVAYGLSRLWRNRRERAEAIETLRRHRVSVSLVKGSDLDLTSAAGRGVAGLMGEFDTMESELKAERVARAAQQRAEQGKASGHVLYGWRRERTRNASGEVVDWRDVEEPQQAAVVREIVDRLLAGHSLRAITASLNDRGLLPPRAALRQATGHDADAAPQRWIPSTVRKLAVRPANIARVRRGGNDDFGPASWPALVDEGRHERVCALLTDPGRRDRGQDRGPERPGARRYLLTYSAVGSCGGCGAHLRVITRAGNLLYACTADRGCVARRMEWVDQLVEAVVVRRLQEPDALRLLTRDDAAARAARERVAEIRAKLDRVADRYADDEITDAQLSRITARLRPQLVEAERDASRAVRGVDPALVAGMAGEHAQSQWNALTEVSQRWALLEAMGVRVRLLTGMPGGPGFRPESVDVSFVDPAAEQAAAQ</sequence>
<dbReference type="PANTHER" id="PTHR30461">
    <property type="entry name" value="DNA-INVERTASE FROM LAMBDOID PROPHAGE"/>
    <property type="match status" value="1"/>
</dbReference>
<dbReference type="GO" id="GO:0003677">
    <property type="term" value="F:DNA binding"/>
    <property type="evidence" value="ECO:0007669"/>
    <property type="project" value="InterPro"/>
</dbReference>
<reference evidence="3 4" key="1">
    <citation type="submission" date="2020-07" db="EMBL/GenBank/DDBJ databases">
        <title>Sequencing the genomes of 1000 actinobacteria strains.</title>
        <authorList>
            <person name="Klenk H.-P."/>
        </authorList>
    </citation>
    <scope>NUCLEOTIDE SEQUENCE [LARGE SCALE GENOMIC DNA]</scope>
    <source>
        <strain evidence="3 4">DSM 44749</strain>
    </source>
</reference>
<dbReference type="AlphaFoldDB" id="A0A852W1T6"/>
<dbReference type="InterPro" id="IPR036162">
    <property type="entry name" value="Resolvase-like_N_sf"/>
</dbReference>
<dbReference type="Gene3D" id="3.90.1750.20">
    <property type="entry name" value="Putative Large Serine Recombinase, Chain B, Domain 2"/>
    <property type="match status" value="1"/>
</dbReference>
<dbReference type="PROSITE" id="PS51737">
    <property type="entry name" value="RECOMBINASE_DNA_BIND"/>
    <property type="match status" value="1"/>
</dbReference>
<dbReference type="Gene3D" id="3.40.50.1390">
    <property type="entry name" value="Resolvase, N-terminal catalytic domain"/>
    <property type="match status" value="1"/>
</dbReference>
<dbReference type="CDD" id="cd00338">
    <property type="entry name" value="Ser_Recombinase"/>
    <property type="match status" value="1"/>
</dbReference>
<accession>A0A852W1T6</accession>
<dbReference type="Proteomes" id="UP000549695">
    <property type="component" value="Unassembled WGS sequence"/>
</dbReference>
<evidence type="ECO:0000313" key="4">
    <source>
        <dbReference type="Proteomes" id="UP000549695"/>
    </source>
</evidence>
<dbReference type="EMBL" id="JACCCZ010000001">
    <property type="protein sequence ID" value="NYG00375.1"/>
    <property type="molecule type" value="Genomic_DNA"/>
</dbReference>
<dbReference type="GeneID" id="98050480"/>
<evidence type="ECO:0000313" key="3">
    <source>
        <dbReference type="EMBL" id="NYG00375.1"/>
    </source>
</evidence>
<feature type="domain" description="Recombinase" evidence="2">
    <location>
        <begin position="170"/>
        <end position="290"/>
    </location>
</feature>
<dbReference type="InterPro" id="IPR050639">
    <property type="entry name" value="SSR_resolvase"/>
</dbReference>
<proteinExistence type="predicted"/>
<dbReference type="Pfam" id="PF07508">
    <property type="entry name" value="Recombinase"/>
    <property type="match status" value="1"/>
</dbReference>
<dbReference type="SUPFAM" id="SSF53041">
    <property type="entry name" value="Resolvase-like"/>
    <property type="match status" value="1"/>
</dbReference>
<dbReference type="SMART" id="SM00857">
    <property type="entry name" value="Resolvase"/>
    <property type="match status" value="1"/>
</dbReference>
<dbReference type="Pfam" id="PF00239">
    <property type="entry name" value="Resolvase"/>
    <property type="match status" value="1"/>
</dbReference>
<dbReference type="GO" id="GO:0000150">
    <property type="term" value="F:DNA strand exchange activity"/>
    <property type="evidence" value="ECO:0007669"/>
    <property type="project" value="InterPro"/>
</dbReference>
<comment type="caution">
    <text evidence="3">The sequence shown here is derived from an EMBL/GenBank/DDBJ whole genome shotgun (WGS) entry which is preliminary data.</text>
</comment>
<gene>
    <name evidence="3" type="ORF">HDA37_000660</name>
</gene>
<protein>
    <submittedName>
        <fullName evidence="3">DNA invertase Pin-like site-specific DNA recombinase</fullName>
    </submittedName>
</protein>
<dbReference type="InterPro" id="IPR006119">
    <property type="entry name" value="Resolv_N"/>
</dbReference>
<organism evidence="3 4">
    <name type="scientific">Pseudonocardia alni</name>
    <name type="common">Amycolata alni</name>
    <dbReference type="NCBI Taxonomy" id="33907"/>
    <lineage>
        <taxon>Bacteria</taxon>
        <taxon>Bacillati</taxon>
        <taxon>Actinomycetota</taxon>
        <taxon>Actinomycetes</taxon>
        <taxon>Pseudonocardiales</taxon>
        <taxon>Pseudonocardiaceae</taxon>
        <taxon>Pseudonocardia</taxon>
    </lineage>
</organism>
<dbReference type="PROSITE" id="PS51736">
    <property type="entry name" value="RECOMBINASES_3"/>
    <property type="match status" value="1"/>
</dbReference>